<sequence>NNKPGSMVAGQTFTIEPILVLGSTDCKVWKDNWTTVTTDGSLAAQFEHTLLITETGAEILTQC</sequence>
<organism evidence="1 2">
    <name type="scientific">Taxus chinensis</name>
    <name type="common">Chinese yew</name>
    <name type="synonym">Taxus wallichiana var. chinensis</name>
    <dbReference type="NCBI Taxonomy" id="29808"/>
    <lineage>
        <taxon>Eukaryota</taxon>
        <taxon>Viridiplantae</taxon>
        <taxon>Streptophyta</taxon>
        <taxon>Embryophyta</taxon>
        <taxon>Tracheophyta</taxon>
        <taxon>Spermatophyta</taxon>
        <taxon>Pinopsida</taxon>
        <taxon>Pinidae</taxon>
        <taxon>Conifers II</taxon>
        <taxon>Cupressales</taxon>
        <taxon>Taxaceae</taxon>
        <taxon>Taxus</taxon>
    </lineage>
</organism>
<gene>
    <name evidence="1" type="ORF">KI387_027787</name>
</gene>
<protein>
    <recommendedName>
        <fullName evidence="3">Methionine aminopeptidase</fullName>
    </recommendedName>
</protein>
<proteinExistence type="predicted"/>
<evidence type="ECO:0000313" key="1">
    <source>
        <dbReference type="EMBL" id="KAH9312752.1"/>
    </source>
</evidence>
<dbReference type="PANTHER" id="PTHR43330">
    <property type="entry name" value="METHIONINE AMINOPEPTIDASE"/>
    <property type="match status" value="1"/>
</dbReference>
<dbReference type="InterPro" id="IPR036005">
    <property type="entry name" value="Creatinase/aminopeptidase-like"/>
</dbReference>
<dbReference type="Gene3D" id="3.90.230.10">
    <property type="entry name" value="Creatinase/methionine aminopeptidase superfamily"/>
    <property type="match status" value="1"/>
</dbReference>
<dbReference type="GO" id="GO:0009507">
    <property type="term" value="C:chloroplast"/>
    <property type="evidence" value="ECO:0007669"/>
    <property type="project" value="TreeGrafter"/>
</dbReference>
<dbReference type="EMBL" id="JAHRHJ020000006">
    <property type="protein sequence ID" value="KAH9312752.1"/>
    <property type="molecule type" value="Genomic_DNA"/>
</dbReference>
<dbReference type="PANTHER" id="PTHR43330:SF1">
    <property type="entry name" value="METHIONINE AMINOPEPTIDASE 1B, CHLOROPLASTIC"/>
    <property type="match status" value="1"/>
</dbReference>
<dbReference type="OMA" id="TEWPPAT"/>
<evidence type="ECO:0000313" key="2">
    <source>
        <dbReference type="Proteomes" id="UP000824469"/>
    </source>
</evidence>
<name>A0AA38FXR4_TAXCH</name>
<comment type="caution">
    <text evidence="1">The sequence shown here is derived from an EMBL/GenBank/DDBJ whole genome shotgun (WGS) entry which is preliminary data.</text>
</comment>
<dbReference type="Proteomes" id="UP000824469">
    <property type="component" value="Unassembled WGS sequence"/>
</dbReference>
<dbReference type="SUPFAM" id="SSF55920">
    <property type="entry name" value="Creatinase/aminopeptidase"/>
    <property type="match status" value="1"/>
</dbReference>
<dbReference type="GO" id="GO:0070006">
    <property type="term" value="F:metalloaminopeptidase activity"/>
    <property type="evidence" value="ECO:0007669"/>
    <property type="project" value="TreeGrafter"/>
</dbReference>
<dbReference type="AlphaFoldDB" id="A0AA38FXR4"/>
<keyword evidence="2" id="KW-1185">Reference proteome</keyword>
<reference evidence="1 2" key="1">
    <citation type="journal article" date="2021" name="Nat. Plants">
        <title>The Taxus genome provides insights into paclitaxel biosynthesis.</title>
        <authorList>
            <person name="Xiong X."/>
            <person name="Gou J."/>
            <person name="Liao Q."/>
            <person name="Li Y."/>
            <person name="Zhou Q."/>
            <person name="Bi G."/>
            <person name="Li C."/>
            <person name="Du R."/>
            <person name="Wang X."/>
            <person name="Sun T."/>
            <person name="Guo L."/>
            <person name="Liang H."/>
            <person name="Lu P."/>
            <person name="Wu Y."/>
            <person name="Zhang Z."/>
            <person name="Ro D.K."/>
            <person name="Shang Y."/>
            <person name="Huang S."/>
            <person name="Yan J."/>
        </authorList>
    </citation>
    <scope>NUCLEOTIDE SEQUENCE [LARGE SCALE GENOMIC DNA]</scope>
    <source>
        <strain evidence="1">Ta-2019</strain>
    </source>
</reference>
<feature type="non-terminal residue" evidence="1">
    <location>
        <position position="1"/>
    </location>
</feature>
<accession>A0AA38FXR4</accession>
<evidence type="ECO:0008006" key="3">
    <source>
        <dbReference type="Google" id="ProtNLM"/>
    </source>
</evidence>